<dbReference type="Proteomes" id="UP000828941">
    <property type="component" value="Chromosome 1"/>
</dbReference>
<evidence type="ECO:0000313" key="1">
    <source>
        <dbReference type="EMBL" id="KAI4357010.1"/>
    </source>
</evidence>
<evidence type="ECO:0000313" key="2">
    <source>
        <dbReference type="Proteomes" id="UP000828941"/>
    </source>
</evidence>
<sequence length="151" mass="17077">MFGLRGSVGIVSDVARQLRPTLSLHGLWVQYINIGGGVGGDIPDNKRLKYALQHIHGIGRAKSHQIVCELGVENKHVKELSKRELYHLRELLSKHLIANELRKVVEKDVQTLVSIQCYKGLRHMDGLPCRGQRTHTNARTRRSKPTFNASR</sequence>
<comment type="caution">
    <text evidence="1">The sequence shown here is derived from an EMBL/GenBank/DDBJ whole genome shotgun (WGS) entry which is preliminary data.</text>
</comment>
<reference evidence="1 2" key="1">
    <citation type="journal article" date="2022" name="DNA Res.">
        <title>Chromosomal-level genome assembly of the orchid tree Bauhinia variegata (Leguminosae; Cercidoideae) supports the allotetraploid origin hypothesis of Bauhinia.</title>
        <authorList>
            <person name="Zhong Y."/>
            <person name="Chen Y."/>
            <person name="Zheng D."/>
            <person name="Pang J."/>
            <person name="Liu Y."/>
            <person name="Luo S."/>
            <person name="Meng S."/>
            <person name="Qian L."/>
            <person name="Wei D."/>
            <person name="Dai S."/>
            <person name="Zhou R."/>
        </authorList>
    </citation>
    <scope>NUCLEOTIDE SEQUENCE [LARGE SCALE GENOMIC DNA]</scope>
    <source>
        <strain evidence="1">BV-YZ2020</strain>
    </source>
</reference>
<name>A0ACB9Q7R4_BAUVA</name>
<protein>
    <submittedName>
        <fullName evidence="1">Uncharacterized protein</fullName>
    </submittedName>
</protein>
<accession>A0ACB9Q7R4</accession>
<organism evidence="1 2">
    <name type="scientific">Bauhinia variegata</name>
    <name type="common">Purple orchid tree</name>
    <name type="synonym">Phanera variegata</name>
    <dbReference type="NCBI Taxonomy" id="167791"/>
    <lineage>
        <taxon>Eukaryota</taxon>
        <taxon>Viridiplantae</taxon>
        <taxon>Streptophyta</taxon>
        <taxon>Embryophyta</taxon>
        <taxon>Tracheophyta</taxon>
        <taxon>Spermatophyta</taxon>
        <taxon>Magnoliopsida</taxon>
        <taxon>eudicotyledons</taxon>
        <taxon>Gunneridae</taxon>
        <taxon>Pentapetalae</taxon>
        <taxon>rosids</taxon>
        <taxon>fabids</taxon>
        <taxon>Fabales</taxon>
        <taxon>Fabaceae</taxon>
        <taxon>Cercidoideae</taxon>
        <taxon>Cercideae</taxon>
        <taxon>Bauhiniinae</taxon>
        <taxon>Bauhinia</taxon>
    </lineage>
</organism>
<keyword evidence="2" id="KW-1185">Reference proteome</keyword>
<dbReference type="EMBL" id="CM039426">
    <property type="protein sequence ID" value="KAI4357010.1"/>
    <property type="molecule type" value="Genomic_DNA"/>
</dbReference>
<proteinExistence type="predicted"/>
<gene>
    <name evidence="1" type="ORF">L6164_000989</name>
</gene>